<evidence type="ECO:0000256" key="3">
    <source>
        <dbReference type="ARBA" id="ARBA00023315"/>
    </source>
</evidence>
<comment type="caution">
    <text evidence="4">The sequence shown here is derived from an EMBL/GenBank/DDBJ whole genome shotgun (WGS) entry which is preliminary data.</text>
</comment>
<evidence type="ECO:0000256" key="2">
    <source>
        <dbReference type="ARBA" id="ARBA00022679"/>
    </source>
</evidence>
<gene>
    <name evidence="4" type="ORF">P3X46_006455</name>
</gene>
<dbReference type="Gene3D" id="3.30.559.10">
    <property type="entry name" value="Chloramphenicol acetyltransferase-like domain"/>
    <property type="match status" value="2"/>
</dbReference>
<comment type="similarity">
    <text evidence="1">Belongs to the plant acyltransferase family.</text>
</comment>
<accession>A0ABQ9MS32</accession>
<organism evidence="4 5">
    <name type="scientific">Hevea brasiliensis</name>
    <name type="common">Para rubber tree</name>
    <name type="synonym">Siphonia brasiliensis</name>
    <dbReference type="NCBI Taxonomy" id="3981"/>
    <lineage>
        <taxon>Eukaryota</taxon>
        <taxon>Viridiplantae</taxon>
        <taxon>Streptophyta</taxon>
        <taxon>Embryophyta</taxon>
        <taxon>Tracheophyta</taxon>
        <taxon>Spermatophyta</taxon>
        <taxon>Magnoliopsida</taxon>
        <taxon>eudicotyledons</taxon>
        <taxon>Gunneridae</taxon>
        <taxon>Pentapetalae</taxon>
        <taxon>rosids</taxon>
        <taxon>fabids</taxon>
        <taxon>Malpighiales</taxon>
        <taxon>Euphorbiaceae</taxon>
        <taxon>Crotonoideae</taxon>
        <taxon>Micrandreae</taxon>
        <taxon>Hevea</taxon>
    </lineage>
</organism>
<keyword evidence="3" id="KW-0012">Acyltransferase</keyword>
<evidence type="ECO:0000313" key="4">
    <source>
        <dbReference type="EMBL" id="KAJ9182460.1"/>
    </source>
</evidence>
<evidence type="ECO:0000256" key="1">
    <source>
        <dbReference type="ARBA" id="ARBA00009861"/>
    </source>
</evidence>
<keyword evidence="5" id="KW-1185">Reference proteome</keyword>
<proteinExistence type="inferred from homology"/>
<keyword evidence="2" id="KW-0808">Transferase</keyword>
<dbReference type="Pfam" id="PF02458">
    <property type="entry name" value="Transferase"/>
    <property type="match status" value="1"/>
</dbReference>
<protein>
    <submittedName>
        <fullName evidence="4">Uncharacterized protein</fullName>
    </submittedName>
</protein>
<dbReference type="InterPro" id="IPR023213">
    <property type="entry name" value="CAT-like_dom_sf"/>
</dbReference>
<evidence type="ECO:0000313" key="5">
    <source>
        <dbReference type="Proteomes" id="UP001174677"/>
    </source>
</evidence>
<reference evidence="4" key="1">
    <citation type="journal article" date="2023" name="Plant Biotechnol. J.">
        <title>Chromosome-level wild Hevea brasiliensis genome provides new tools for genomic-assisted breeding and valuable loci to elevate rubber yield.</title>
        <authorList>
            <person name="Cheng H."/>
            <person name="Song X."/>
            <person name="Hu Y."/>
            <person name="Wu T."/>
            <person name="Yang Q."/>
            <person name="An Z."/>
            <person name="Feng S."/>
            <person name="Deng Z."/>
            <person name="Wu W."/>
            <person name="Zeng X."/>
            <person name="Tu M."/>
            <person name="Wang X."/>
            <person name="Huang H."/>
        </authorList>
    </citation>
    <scope>NUCLEOTIDE SEQUENCE</scope>
    <source>
        <strain evidence="4">MT/VB/25A 57/8</strain>
    </source>
</reference>
<name>A0ABQ9MS32_HEVBR</name>
<dbReference type="PANTHER" id="PTHR31623:SF112">
    <property type="entry name" value="N-BENZOYLTRANSFERASE PROTEIN, PUTATIVE-RELATED"/>
    <property type="match status" value="1"/>
</dbReference>
<sequence>MEVAIISREVIKPSSPIIHHQEPYMLSLFNQLTPTTYSPLILFYTTIDANPRNITQKLIKLNKSLSETLNLYYPFSGRLVDNLYIDRFNEGVPFFVAHVCGRLSDILKYPEIQFLNRFLPYQPFTEEDMGVPQVAYQVNVFSCGGIALGCVASHKLVDGPSGAAFLHSWAAVARGTLSSEVVKPNFTEASIFFPPRNPFPEEHLSLMERLWFTEANYITRRFVFDAKAIASLRVKARGEGEIKPSRVEALSCFLWKCCMASSMAISGSPKPSILVEVVNLRTRTKPPMSNASIGDIFWWATAVADPSKQNRELHELASLVDEAIARYNDTDYMQTLQGDGGFETMSEYCNQLQELFASENPDIFAFTSWYPIWVGILGKVGPAFRNLTVFAETRDGKGIEAWITLDEVRIALLERDPEFLAHASAIPKISSL</sequence>
<dbReference type="EMBL" id="JARPOI010000004">
    <property type="protein sequence ID" value="KAJ9182460.1"/>
    <property type="molecule type" value="Genomic_DNA"/>
</dbReference>
<dbReference type="PANTHER" id="PTHR31623">
    <property type="entry name" value="F21J9.9"/>
    <property type="match status" value="1"/>
</dbReference>
<dbReference type="Proteomes" id="UP001174677">
    <property type="component" value="Chromosome 4"/>
</dbReference>